<name>A0ABS9SHX2_9BACT</name>
<protein>
    <recommendedName>
        <fullName evidence="3">Helix-turn-helix domain-containing protein</fullName>
    </recommendedName>
</protein>
<dbReference type="EMBL" id="JAKWBL010000001">
    <property type="protein sequence ID" value="MCH5597925.1"/>
    <property type="molecule type" value="Genomic_DNA"/>
</dbReference>
<dbReference type="Proteomes" id="UP001202248">
    <property type="component" value="Unassembled WGS sequence"/>
</dbReference>
<gene>
    <name evidence="1" type="ORF">MKP09_08430</name>
</gene>
<proteinExistence type="predicted"/>
<evidence type="ECO:0000313" key="1">
    <source>
        <dbReference type="EMBL" id="MCH5597925.1"/>
    </source>
</evidence>
<keyword evidence="2" id="KW-1185">Reference proteome</keyword>
<evidence type="ECO:0000313" key="2">
    <source>
        <dbReference type="Proteomes" id="UP001202248"/>
    </source>
</evidence>
<organism evidence="1 2">
    <name type="scientific">Niabella ginsengisoli</name>
    <dbReference type="NCBI Taxonomy" id="522298"/>
    <lineage>
        <taxon>Bacteria</taxon>
        <taxon>Pseudomonadati</taxon>
        <taxon>Bacteroidota</taxon>
        <taxon>Chitinophagia</taxon>
        <taxon>Chitinophagales</taxon>
        <taxon>Chitinophagaceae</taxon>
        <taxon>Niabella</taxon>
    </lineage>
</organism>
<reference evidence="1 2" key="1">
    <citation type="submission" date="2022-02" db="EMBL/GenBank/DDBJ databases">
        <authorList>
            <person name="Min J."/>
        </authorList>
    </citation>
    <scope>NUCLEOTIDE SEQUENCE [LARGE SCALE GENOMIC DNA]</scope>
    <source>
        <strain evidence="1 2">GR10-1</strain>
    </source>
</reference>
<comment type="caution">
    <text evidence="1">The sequence shown here is derived from an EMBL/GenBank/DDBJ whole genome shotgun (WGS) entry which is preliminary data.</text>
</comment>
<accession>A0ABS9SHX2</accession>
<sequence>MKQLIGFLIRASGDHRIGPHHVVIYTALFQQWCMNNAQNPIQVTQTRIREVAKVGRTTYHKCMRELEDYGYIKYIRSHSPVLGSLVYLVEMGG</sequence>
<dbReference type="RefSeq" id="WP_240827277.1">
    <property type="nucleotide sequence ID" value="NZ_JAKWBL010000001.1"/>
</dbReference>
<evidence type="ECO:0008006" key="3">
    <source>
        <dbReference type="Google" id="ProtNLM"/>
    </source>
</evidence>